<comment type="caution">
    <text evidence="2">The sequence shown here is derived from an EMBL/GenBank/DDBJ whole genome shotgun (WGS) entry which is preliminary data.</text>
</comment>
<protein>
    <recommendedName>
        <fullName evidence="1">Helicase Helix-turn-helix domain-containing protein</fullName>
    </recommendedName>
</protein>
<evidence type="ECO:0000313" key="2">
    <source>
        <dbReference type="EMBL" id="KRN30066.1"/>
    </source>
</evidence>
<dbReference type="Proteomes" id="UP000051727">
    <property type="component" value="Unassembled WGS sequence"/>
</dbReference>
<dbReference type="EMBL" id="JQAR01000009">
    <property type="protein sequence ID" value="KRN30066.1"/>
    <property type="molecule type" value="Genomic_DNA"/>
</dbReference>
<dbReference type="AlphaFoldDB" id="A0A0R2FNE4"/>
<name>A0A0R2FNE4_9LACO</name>
<dbReference type="InterPro" id="IPR029491">
    <property type="entry name" value="Helicase_HTH"/>
</dbReference>
<dbReference type="RefSeq" id="WP_056991187.1">
    <property type="nucleotide sequence ID" value="NZ_JATAAJ010000001.1"/>
</dbReference>
<organism evidence="2 3">
    <name type="scientific">Liquorilactobacillus mali</name>
    <dbReference type="NCBI Taxonomy" id="1618"/>
    <lineage>
        <taxon>Bacteria</taxon>
        <taxon>Bacillati</taxon>
        <taxon>Bacillota</taxon>
        <taxon>Bacilli</taxon>
        <taxon>Lactobacillales</taxon>
        <taxon>Lactobacillaceae</taxon>
        <taxon>Liquorilactobacillus</taxon>
    </lineage>
</organism>
<dbReference type="Pfam" id="PF14493">
    <property type="entry name" value="HTH_40"/>
    <property type="match status" value="1"/>
</dbReference>
<sequence>MNNNKWLFFFSDIQPRRHAVIRQVLSNKRTVSSLYWGMQYHILDWLNVEPELDEKQFDLQIDNLCEKGCLATTSKGLILSASGIIQKKDYQKKSYVITEPSLFQHINEKQWLELLPLLIQVISELSYHNHRYYVVGSSIRAQFFFKNWYQNIANKNELANSLKQLLKLFLGRFPQEQSNIFMALFSGHETIGKTAEQVATMLPRFSHEDVISLWRDLSMQFAFFLLESDSIFRQLVVPLSTMEKLSKSALITYQLFNDDLSIEQIAEKRRLRVSTIKEHLLESAILREDFVYHRIITADDYSIMTSTLTGKAIDWDYKQLDDHIEFFKFRLFQIERSKKIE</sequence>
<evidence type="ECO:0000313" key="3">
    <source>
        <dbReference type="Proteomes" id="UP000051727"/>
    </source>
</evidence>
<accession>A0A0R2FNE4</accession>
<gene>
    <name evidence="2" type="ORF">IV36_GL002318</name>
</gene>
<feature type="domain" description="Helicase Helix-turn-helix" evidence="1">
    <location>
        <begin position="248"/>
        <end position="332"/>
    </location>
</feature>
<dbReference type="PATRIC" id="fig|1618.3.peg.2382"/>
<dbReference type="OrthoDB" id="2146354at2"/>
<evidence type="ECO:0000259" key="1">
    <source>
        <dbReference type="Pfam" id="PF14493"/>
    </source>
</evidence>
<reference evidence="2 3" key="1">
    <citation type="journal article" date="2015" name="Genome Announc.">
        <title>Expanding the biotechnology potential of lactobacilli through comparative genomics of 213 strains and associated genera.</title>
        <authorList>
            <person name="Sun Z."/>
            <person name="Harris H.M."/>
            <person name="McCann A."/>
            <person name="Guo C."/>
            <person name="Argimon S."/>
            <person name="Zhang W."/>
            <person name="Yang X."/>
            <person name="Jeffery I.B."/>
            <person name="Cooney J.C."/>
            <person name="Kagawa T.F."/>
            <person name="Liu W."/>
            <person name="Song Y."/>
            <person name="Salvetti E."/>
            <person name="Wrobel A."/>
            <person name="Rasinkangas P."/>
            <person name="Parkhill J."/>
            <person name="Rea M.C."/>
            <person name="O'Sullivan O."/>
            <person name="Ritari J."/>
            <person name="Douillard F.P."/>
            <person name="Paul Ross R."/>
            <person name="Yang R."/>
            <person name="Briner A.E."/>
            <person name="Felis G.E."/>
            <person name="de Vos W.M."/>
            <person name="Barrangou R."/>
            <person name="Klaenhammer T.R."/>
            <person name="Caufield P.W."/>
            <person name="Cui Y."/>
            <person name="Zhang H."/>
            <person name="O'Toole P.W."/>
        </authorList>
    </citation>
    <scope>NUCLEOTIDE SEQUENCE [LARGE SCALE GENOMIC DNA]</scope>
    <source>
        <strain evidence="2 3">ATCC 27304</strain>
    </source>
</reference>
<proteinExistence type="predicted"/>
<dbReference type="STRING" id="1618.IV36_GL002318"/>